<accession>A0A3D8PFA8</accession>
<evidence type="ECO:0000313" key="1">
    <source>
        <dbReference type="EMBL" id="RDW13909.1"/>
    </source>
</evidence>
<evidence type="ECO:0008006" key="3">
    <source>
        <dbReference type="Google" id="ProtNLM"/>
    </source>
</evidence>
<comment type="caution">
    <text evidence="1">The sequence shown here is derived from an EMBL/GenBank/DDBJ whole genome shotgun (WGS) entry which is preliminary data.</text>
</comment>
<organism evidence="1 2">
    <name type="scientific">Paracoccus thiocyanatus</name>
    <dbReference type="NCBI Taxonomy" id="34006"/>
    <lineage>
        <taxon>Bacteria</taxon>
        <taxon>Pseudomonadati</taxon>
        <taxon>Pseudomonadota</taxon>
        <taxon>Alphaproteobacteria</taxon>
        <taxon>Rhodobacterales</taxon>
        <taxon>Paracoccaceae</taxon>
        <taxon>Paracoccus</taxon>
    </lineage>
</organism>
<sequence length="282" mass="30748">MVAPIVGICRFSFLGRGDWRAFSGIPRGSAAEAAAIERSRAALYDDARLRFRFHSFKRLTLASLRAQTDPDFHFLVLSSPALPRLWQERLRALCQTLPQARLVLSDAADVGTALAPVLAELARPAGPAIQFRLDDDDCLCGDYVARLARAARIMQDQRGFAFSLPRALVVTHYQGGGPGHYECSLPFHAAGAAARLSQPHRSVFAFGHYALMRRFPAMLDHGAIGSLQLKFQGHDSRMVAAVPGSGLSPLDEPGFRELLARDFPFLDPSCLSGLMAFRDSAG</sequence>
<evidence type="ECO:0000313" key="2">
    <source>
        <dbReference type="Proteomes" id="UP000256679"/>
    </source>
</evidence>
<dbReference type="SUPFAM" id="SSF53448">
    <property type="entry name" value="Nucleotide-diphospho-sugar transferases"/>
    <property type="match status" value="1"/>
</dbReference>
<name>A0A3D8PFA8_9RHOB</name>
<dbReference type="InterPro" id="IPR021466">
    <property type="entry name" value="Put_rhamnosyl_transferase"/>
</dbReference>
<dbReference type="RefSeq" id="WP_115755093.1">
    <property type="nucleotide sequence ID" value="NZ_QFCQ01000019.1"/>
</dbReference>
<keyword evidence="2" id="KW-1185">Reference proteome</keyword>
<proteinExistence type="predicted"/>
<protein>
    <recommendedName>
        <fullName evidence="3">Rhamnosyl transferase</fullName>
    </recommendedName>
</protein>
<dbReference type="EMBL" id="QFCQ01000019">
    <property type="protein sequence ID" value="RDW13909.1"/>
    <property type="molecule type" value="Genomic_DNA"/>
</dbReference>
<reference evidence="1 2" key="1">
    <citation type="submission" date="2018-05" db="EMBL/GenBank/DDBJ databases">
        <title>Whole genome sequencing of Paracoccus thiocyanatus SST.</title>
        <authorList>
            <person name="Ghosh W."/>
            <person name="Rameez M.J."/>
            <person name="Roy C."/>
        </authorList>
    </citation>
    <scope>NUCLEOTIDE SEQUENCE [LARGE SCALE GENOMIC DNA]</scope>
    <source>
        <strain evidence="1 2">SST</strain>
    </source>
</reference>
<dbReference type="Proteomes" id="UP000256679">
    <property type="component" value="Unassembled WGS sequence"/>
</dbReference>
<dbReference type="InterPro" id="IPR029044">
    <property type="entry name" value="Nucleotide-diphossugar_trans"/>
</dbReference>
<gene>
    <name evidence="1" type="ORF">DIE28_05535</name>
</gene>
<dbReference type="Pfam" id="PF11316">
    <property type="entry name" value="Rhamno_transf"/>
    <property type="match status" value="1"/>
</dbReference>
<dbReference type="AlphaFoldDB" id="A0A3D8PFA8"/>